<dbReference type="eggNOG" id="arCOG05149">
    <property type="taxonomic scope" value="Archaea"/>
</dbReference>
<organism evidence="2 3">
    <name type="scientific">Methanothermococcus okinawensis (strain DSM 14208 / JCM 11175 / IH1)</name>
    <dbReference type="NCBI Taxonomy" id="647113"/>
    <lineage>
        <taxon>Archaea</taxon>
        <taxon>Methanobacteriati</taxon>
        <taxon>Methanobacteriota</taxon>
        <taxon>Methanomada group</taxon>
        <taxon>Methanococci</taxon>
        <taxon>Methanococcales</taxon>
        <taxon>Methanococcaceae</taxon>
        <taxon>Methanothermococcus</taxon>
    </lineage>
</organism>
<keyword evidence="3" id="KW-1185">Reference proteome</keyword>
<sequence length="114" mass="13567">MKKIRVILSPDAFDVYNYLKNNLNYKQNNSLFNAINDKVKILKSNVHYGDAISKRLIPKEYINNYGISNLFRVELPQFWRMLYTITNYGINIIVVILDILDHKKYNKKFGYKTK</sequence>
<evidence type="ECO:0000313" key="2">
    <source>
        <dbReference type="EMBL" id="AEH07129.1"/>
    </source>
</evidence>
<dbReference type="Proteomes" id="UP000009296">
    <property type="component" value="Chromosome"/>
</dbReference>
<keyword evidence="1" id="KW-0472">Membrane</keyword>
<dbReference type="OrthoDB" id="136544at2157"/>
<evidence type="ECO:0008006" key="4">
    <source>
        <dbReference type="Google" id="ProtNLM"/>
    </source>
</evidence>
<gene>
    <name evidence="2" type="ordered locus">Metok_1161</name>
</gene>
<reference evidence="2" key="1">
    <citation type="submission" date="2011-05" db="EMBL/GenBank/DDBJ databases">
        <title>Complete sequence of chromosome of Methanothermococcus okinawensis IH1.</title>
        <authorList>
            <consortium name="US DOE Joint Genome Institute"/>
            <person name="Lucas S."/>
            <person name="Han J."/>
            <person name="Lapidus A."/>
            <person name="Cheng J.-F."/>
            <person name="Goodwin L."/>
            <person name="Pitluck S."/>
            <person name="Peters L."/>
            <person name="Mikhailova N."/>
            <person name="Held B."/>
            <person name="Han C."/>
            <person name="Tapia R."/>
            <person name="Land M."/>
            <person name="Hauser L."/>
            <person name="Kyrpides N."/>
            <person name="Ivanova N."/>
            <person name="Pagani I."/>
            <person name="Sieprawska-Lupa M."/>
            <person name="Takai K."/>
            <person name="Miyazaki J."/>
            <person name="Whitman W."/>
            <person name="Woyke T."/>
        </authorList>
    </citation>
    <scope>NUCLEOTIDE SEQUENCE</scope>
    <source>
        <strain evidence="2">IH1</strain>
    </source>
</reference>
<dbReference type="KEGG" id="mok:Metok_1161"/>
<protein>
    <recommendedName>
        <fullName evidence="4">Plasmid stabilization system</fullName>
    </recommendedName>
</protein>
<dbReference type="STRING" id="647113.Metok_1161"/>
<evidence type="ECO:0000313" key="3">
    <source>
        <dbReference type="Proteomes" id="UP000009296"/>
    </source>
</evidence>
<evidence type="ECO:0000256" key="1">
    <source>
        <dbReference type="SAM" id="Phobius"/>
    </source>
</evidence>
<keyword evidence="1" id="KW-0812">Transmembrane</keyword>
<name>F8ALJ1_METOI</name>
<accession>F8ALJ1</accession>
<dbReference type="EMBL" id="CP002792">
    <property type="protein sequence ID" value="AEH07129.1"/>
    <property type="molecule type" value="Genomic_DNA"/>
</dbReference>
<dbReference type="AlphaFoldDB" id="F8ALJ1"/>
<proteinExistence type="predicted"/>
<feature type="transmembrane region" description="Helical" evidence="1">
    <location>
        <begin position="78"/>
        <end position="100"/>
    </location>
</feature>
<dbReference type="GeneID" id="10773317"/>
<keyword evidence="1" id="KW-1133">Transmembrane helix</keyword>
<dbReference type="HOGENOM" id="CLU_168723_0_0_2"/>
<dbReference type="RefSeq" id="WP_013867313.1">
    <property type="nucleotide sequence ID" value="NC_015636.1"/>
</dbReference>